<feature type="binding site" evidence="2">
    <location>
        <position position="107"/>
    </location>
    <ligand>
        <name>substrate</name>
    </ligand>
</feature>
<evidence type="ECO:0000259" key="3">
    <source>
        <dbReference type="Pfam" id="PF22636"/>
    </source>
</evidence>
<proteinExistence type="predicted"/>
<dbReference type="InterPro" id="IPR029069">
    <property type="entry name" value="HotDog_dom_sf"/>
</dbReference>
<feature type="active site" evidence="1">
    <location>
        <position position="29"/>
    </location>
</feature>
<sequence>MKEIEKEFQVTPELSAAKMGSGQLEVLATPALIAMMENTAQDLLNGVLEAGQSSVGTQIQCNHLIASAIGSSIIVKARLIKEDQRFYSFELEAFDGENMIAKGSHQRAIINVEKFMAHL</sequence>
<feature type="domain" description="Fluoroacetyl-CoA-specific thioesterase-like" evidence="3">
    <location>
        <begin position="10"/>
        <end position="113"/>
    </location>
</feature>
<dbReference type="InterPro" id="IPR025540">
    <property type="entry name" value="FlK"/>
</dbReference>
<dbReference type="Gene3D" id="3.10.129.10">
    <property type="entry name" value="Hotdog Thioesterase"/>
    <property type="match status" value="1"/>
</dbReference>
<dbReference type="PANTHER" id="PTHR36934">
    <property type="entry name" value="BLR0278 PROTEIN"/>
    <property type="match status" value="1"/>
</dbReference>
<accession>E4KRB3</accession>
<feature type="active site" evidence="1">
    <location>
        <position position="63"/>
    </location>
</feature>
<dbReference type="PANTHER" id="PTHR36934:SF1">
    <property type="entry name" value="THIOESTERASE DOMAIN-CONTAINING PROTEIN"/>
    <property type="match status" value="1"/>
</dbReference>
<evidence type="ECO:0000256" key="2">
    <source>
        <dbReference type="PIRSR" id="PIRSR014972-2"/>
    </source>
</evidence>
<feature type="active site" evidence="1">
    <location>
        <position position="37"/>
    </location>
</feature>
<dbReference type="InterPro" id="IPR054485">
    <property type="entry name" value="FlK-like_dom"/>
</dbReference>
<comment type="caution">
    <text evidence="4">The sequence shown here is derived from an EMBL/GenBank/DDBJ whole genome shotgun (WGS) entry which is preliminary data.</text>
</comment>
<feature type="binding site" evidence="2">
    <location>
        <position position="56"/>
    </location>
    <ligand>
        <name>substrate</name>
    </ligand>
</feature>
<dbReference type="RefSeq" id="WP_006419024.1">
    <property type="nucleotide sequence ID" value="NZ_AENN01000018.1"/>
</dbReference>
<feature type="binding site" evidence="2">
    <location>
        <position position="56"/>
    </location>
    <ligand>
        <name>CoA</name>
        <dbReference type="ChEBI" id="CHEBI:57287"/>
    </ligand>
</feature>
<organism evidence="4 5">
    <name type="scientific">Eremococcus coleocola ACS-139-V-Col8</name>
    <dbReference type="NCBI Taxonomy" id="908337"/>
    <lineage>
        <taxon>Bacteria</taxon>
        <taxon>Bacillati</taxon>
        <taxon>Bacillota</taxon>
        <taxon>Bacilli</taxon>
        <taxon>Lactobacillales</taxon>
        <taxon>Aerococcaceae</taxon>
        <taxon>Eremococcus</taxon>
    </lineage>
</organism>
<evidence type="ECO:0000313" key="4">
    <source>
        <dbReference type="EMBL" id="EFR30501.1"/>
    </source>
</evidence>
<dbReference type="Pfam" id="PF22636">
    <property type="entry name" value="FlK"/>
    <property type="match status" value="1"/>
</dbReference>
<reference evidence="4 5" key="1">
    <citation type="submission" date="2010-10" db="EMBL/GenBank/DDBJ databases">
        <authorList>
            <person name="Durkin A.S."/>
            <person name="Madupu R."/>
            <person name="Torralba M."/>
            <person name="Gillis M."/>
            <person name="Methe B."/>
            <person name="Sutton G."/>
            <person name="Nelson K.E."/>
        </authorList>
    </citation>
    <scope>NUCLEOTIDE SEQUENCE [LARGE SCALE GENOMIC DNA]</scope>
    <source>
        <strain evidence="4 5">ACS-139-V-Col8</strain>
    </source>
</reference>
<dbReference type="AlphaFoldDB" id="E4KRB3"/>
<name>E4KRB3_9LACT</name>
<protein>
    <recommendedName>
        <fullName evidence="3">Fluoroacetyl-CoA-specific thioesterase-like domain-containing protein</fullName>
    </recommendedName>
</protein>
<evidence type="ECO:0000256" key="1">
    <source>
        <dbReference type="PIRSR" id="PIRSR014972-1"/>
    </source>
</evidence>
<gene>
    <name evidence="4" type="ORF">HMPREF9257_0413</name>
</gene>
<dbReference type="EMBL" id="AENN01000018">
    <property type="protein sequence ID" value="EFR30501.1"/>
    <property type="molecule type" value="Genomic_DNA"/>
</dbReference>
<dbReference type="SUPFAM" id="SSF54637">
    <property type="entry name" value="Thioesterase/thiol ester dehydrase-isomerase"/>
    <property type="match status" value="1"/>
</dbReference>
<dbReference type="Proteomes" id="UP000005990">
    <property type="component" value="Unassembled WGS sequence"/>
</dbReference>
<evidence type="ECO:0000313" key="5">
    <source>
        <dbReference type="Proteomes" id="UP000005990"/>
    </source>
</evidence>
<keyword evidence="5" id="KW-1185">Reference proteome</keyword>
<dbReference type="PIRSF" id="PIRSF014972">
    <property type="entry name" value="FlK"/>
    <property type="match status" value="1"/>
</dbReference>
<dbReference type="eggNOG" id="COG5496">
    <property type="taxonomic scope" value="Bacteria"/>
</dbReference>